<proteinExistence type="inferred from homology"/>
<dbReference type="RefSeq" id="WP_046858168.1">
    <property type="nucleotide sequence ID" value="NZ_CP011412.1"/>
</dbReference>
<organism evidence="7 8">
    <name type="scientific">Sedimenticola thiotaurini</name>
    <dbReference type="NCBI Taxonomy" id="1543721"/>
    <lineage>
        <taxon>Bacteria</taxon>
        <taxon>Pseudomonadati</taxon>
        <taxon>Pseudomonadota</taxon>
        <taxon>Gammaproteobacteria</taxon>
        <taxon>Chromatiales</taxon>
        <taxon>Sedimenticolaceae</taxon>
        <taxon>Sedimenticola</taxon>
    </lineage>
</organism>
<sequence length="199" mass="20875">MAFPESLTVSLSSFTLIALAEVGDKSQLVCLSLATRHRHWPVILGAAAAFALLNLLAVLFGAGVAVWVPEQVMAGLVALLFSGFGIHALLAAEEVQSEAVEESPGHGIFLTTLLLILVAEFGDKTQIAVAGLAGNLLPLPVWIGATLALLLVSGLGVWAGRTLLQRLPLHWLHRASGVIFILFGVLAAWRAAMLSTATV</sequence>
<evidence type="ECO:0000256" key="3">
    <source>
        <dbReference type="ARBA" id="ARBA00022692"/>
    </source>
</evidence>
<protein>
    <recommendedName>
        <fullName evidence="6">GDT1 family protein</fullName>
    </recommendedName>
</protein>
<keyword evidence="8" id="KW-1185">Reference proteome</keyword>
<dbReference type="OrthoDB" id="9801356at2"/>
<dbReference type="AlphaFoldDB" id="A0A0F7JV75"/>
<dbReference type="InterPro" id="IPR001727">
    <property type="entry name" value="GDT1-like"/>
</dbReference>
<evidence type="ECO:0000256" key="4">
    <source>
        <dbReference type="ARBA" id="ARBA00022989"/>
    </source>
</evidence>
<dbReference type="PANTHER" id="PTHR12608">
    <property type="entry name" value="TRANSMEMBRANE PROTEIN HTP-1 RELATED"/>
    <property type="match status" value="1"/>
</dbReference>
<dbReference type="EMBL" id="CP011412">
    <property type="protein sequence ID" value="AKH19229.1"/>
    <property type="molecule type" value="Genomic_DNA"/>
</dbReference>
<dbReference type="PANTHER" id="PTHR12608:SF1">
    <property type="entry name" value="TRANSMEMBRANE PROTEIN 165"/>
    <property type="match status" value="1"/>
</dbReference>
<feature type="transmembrane region" description="Helical" evidence="6">
    <location>
        <begin position="104"/>
        <end position="121"/>
    </location>
</feature>
<dbReference type="KEGG" id="seds:AAY24_01465"/>
<evidence type="ECO:0000256" key="2">
    <source>
        <dbReference type="ARBA" id="ARBA00009190"/>
    </source>
</evidence>
<evidence type="ECO:0000313" key="8">
    <source>
        <dbReference type="Proteomes" id="UP000034410"/>
    </source>
</evidence>
<feature type="transmembrane region" description="Helical" evidence="6">
    <location>
        <begin position="171"/>
        <end position="192"/>
    </location>
</feature>
<evidence type="ECO:0000256" key="5">
    <source>
        <dbReference type="ARBA" id="ARBA00023136"/>
    </source>
</evidence>
<evidence type="ECO:0000313" key="7">
    <source>
        <dbReference type="EMBL" id="AKH19229.1"/>
    </source>
</evidence>
<name>A0A0F7JV75_9GAMM</name>
<comment type="similarity">
    <text evidence="2 6">Belongs to the GDT1 family.</text>
</comment>
<keyword evidence="3 6" id="KW-0812">Transmembrane</keyword>
<dbReference type="GO" id="GO:0046873">
    <property type="term" value="F:metal ion transmembrane transporter activity"/>
    <property type="evidence" value="ECO:0007669"/>
    <property type="project" value="InterPro"/>
</dbReference>
<dbReference type="Pfam" id="PF01169">
    <property type="entry name" value="GDT1"/>
    <property type="match status" value="2"/>
</dbReference>
<accession>A0A0F7JV75</accession>
<keyword evidence="5 6" id="KW-0472">Membrane</keyword>
<gene>
    <name evidence="7" type="ORF">AAY24_01465</name>
</gene>
<feature type="transmembrane region" description="Helical" evidence="6">
    <location>
        <begin position="72"/>
        <end position="92"/>
    </location>
</feature>
<dbReference type="GO" id="GO:0016020">
    <property type="term" value="C:membrane"/>
    <property type="evidence" value="ECO:0007669"/>
    <property type="project" value="UniProtKB-SubCell"/>
</dbReference>
<evidence type="ECO:0000256" key="6">
    <source>
        <dbReference type="RuleBase" id="RU365102"/>
    </source>
</evidence>
<reference evidence="7 8" key="1">
    <citation type="journal article" date="2015" name="Genome Announc.">
        <title>Complete Genome Sequence of Sedimenticola thiotaurini Strain SIP-G1, a Polyphosphate- and Polyhydroxyalkanoate-Accumulating Sulfur-Oxidizing Gammaproteobacterium Isolated from Salt Marsh Sediments.</title>
        <authorList>
            <person name="Flood B.E."/>
            <person name="Jones D.S."/>
            <person name="Bailey J.V."/>
        </authorList>
    </citation>
    <scope>NUCLEOTIDE SEQUENCE [LARGE SCALE GENOMIC DNA]</scope>
    <source>
        <strain evidence="7 8">SIP-G1</strain>
    </source>
</reference>
<evidence type="ECO:0000256" key="1">
    <source>
        <dbReference type="ARBA" id="ARBA00004141"/>
    </source>
</evidence>
<keyword evidence="4 6" id="KW-1133">Transmembrane helix</keyword>
<comment type="subcellular location">
    <subcellularLocation>
        <location evidence="1 6">Membrane</location>
        <topology evidence="1 6">Multi-pass membrane protein</topology>
    </subcellularLocation>
</comment>
<dbReference type="Proteomes" id="UP000034410">
    <property type="component" value="Chromosome"/>
</dbReference>
<feature type="transmembrane region" description="Helical" evidence="6">
    <location>
        <begin position="141"/>
        <end position="159"/>
    </location>
</feature>
<feature type="transmembrane region" description="Helical" evidence="6">
    <location>
        <begin position="42"/>
        <end position="66"/>
    </location>
</feature>